<dbReference type="NCBIfam" id="TIGR01780">
    <property type="entry name" value="SSADH"/>
    <property type="match status" value="1"/>
</dbReference>
<dbReference type="AlphaFoldDB" id="A0A679HXH8"/>
<proteinExistence type="inferred from homology"/>
<dbReference type="InterPro" id="IPR029510">
    <property type="entry name" value="Ald_DH_CS_GLU"/>
</dbReference>
<dbReference type="InterPro" id="IPR016163">
    <property type="entry name" value="Ald_DH_C"/>
</dbReference>
<dbReference type="InterPro" id="IPR016162">
    <property type="entry name" value="Ald_DH_N"/>
</dbReference>
<dbReference type="FunFam" id="3.40.309.10:FF:000004">
    <property type="entry name" value="Succinate-semialdehyde dehydrogenase I"/>
    <property type="match status" value="1"/>
</dbReference>
<evidence type="ECO:0000256" key="3">
    <source>
        <dbReference type="RuleBase" id="RU003345"/>
    </source>
</evidence>
<dbReference type="InterPro" id="IPR016161">
    <property type="entry name" value="Ald_DH/histidinol_DH"/>
</dbReference>
<dbReference type="InterPro" id="IPR010102">
    <property type="entry name" value="Succ_semiAld_DH"/>
</dbReference>
<dbReference type="EMBL" id="AP022345">
    <property type="protein sequence ID" value="BBU68435.1"/>
    <property type="molecule type" value="Genomic_DNA"/>
</dbReference>
<dbReference type="PANTHER" id="PTHR43353:SF5">
    <property type="entry name" value="SUCCINATE-SEMIALDEHYDE DEHYDROGENASE, MITOCHONDRIAL"/>
    <property type="match status" value="1"/>
</dbReference>
<dbReference type="InterPro" id="IPR015590">
    <property type="entry name" value="Aldehyde_DH_dom"/>
</dbReference>
<protein>
    <submittedName>
        <fullName evidence="4">NAD-dependent succinate-semialdehyde dehydrogenase</fullName>
    </submittedName>
</protein>
<keyword evidence="2 3" id="KW-0560">Oxidoreductase</keyword>
<keyword evidence="5" id="KW-1185">Reference proteome</keyword>
<dbReference type="Proteomes" id="UP000463961">
    <property type="component" value="Chromosome"/>
</dbReference>
<dbReference type="PANTHER" id="PTHR43353">
    <property type="entry name" value="SUCCINATE-SEMIALDEHYDE DEHYDROGENASE, MITOCHONDRIAL"/>
    <property type="match status" value="1"/>
</dbReference>
<dbReference type="GO" id="GO:0009450">
    <property type="term" value="P:gamma-aminobutyric acid catabolic process"/>
    <property type="evidence" value="ECO:0007669"/>
    <property type="project" value="InterPro"/>
</dbReference>
<dbReference type="SUPFAM" id="SSF53720">
    <property type="entry name" value="ALDH-like"/>
    <property type="match status" value="1"/>
</dbReference>
<dbReference type="PROSITE" id="PS00687">
    <property type="entry name" value="ALDEHYDE_DEHYDR_GLU"/>
    <property type="match status" value="1"/>
</dbReference>
<dbReference type="Gene3D" id="3.40.605.10">
    <property type="entry name" value="Aldehyde Dehydrogenase, Chain A, domain 1"/>
    <property type="match status" value="1"/>
</dbReference>
<dbReference type="Pfam" id="PF00171">
    <property type="entry name" value="Aldedh"/>
    <property type="match status" value="1"/>
</dbReference>
<dbReference type="FunFam" id="3.40.605.10:FF:000005">
    <property type="entry name" value="Succinate-semialdehyde dehydrogenase I"/>
    <property type="match status" value="1"/>
</dbReference>
<evidence type="ECO:0000313" key="4">
    <source>
        <dbReference type="EMBL" id="BBU68435.1"/>
    </source>
</evidence>
<name>A0A679HXH8_9RHOO</name>
<evidence type="ECO:0000256" key="1">
    <source>
        <dbReference type="ARBA" id="ARBA00009986"/>
    </source>
</evidence>
<dbReference type="RefSeq" id="WP_162050775.1">
    <property type="nucleotide sequence ID" value="NZ_AP019011.1"/>
</dbReference>
<evidence type="ECO:0000313" key="5">
    <source>
        <dbReference type="Proteomes" id="UP000463961"/>
    </source>
</evidence>
<comment type="similarity">
    <text evidence="1 3">Belongs to the aldehyde dehydrogenase family.</text>
</comment>
<dbReference type="InterPro" id="IPR050740">
    <property type="entry name" value="Aldehyde_DH_Superfamily"/>
</dbReference>
<sequence>MLLTRLKDPTLLRSEAYINGQWHAATRCFEVIDPGTGTAIAQVANLGDAETRLAIDAAEAAFPAWRAQTARTRDTLLRRWYDLIQANKEDLATLITAEGGKTYTESLGEVAYAASFVEWFSEQARRVNGEILPSNTADKRLLITREPVGVCAAITPWNFPAAMITRKVAPALAVGCTVVVKPAEQTPLTALALAVLAARAGMPPGVFNVVTGDADAAPAIGGTLTGDARVRKLSFTGSTQVGRLLMAQSAPSLKRLSLELGGNAPFIVFEDADLDAAVDGAIASKYRNSGQVCVSANRILVQQNVMDAFADKLTAKVQALKVGHGFENNVQIGPLIDASGLAKVQSLVADAVSKGATVLTGGKPDVRGGLYFQPTVIKGVTADMRMKHEEIFGPVAPLFAFSTEAEAIRMANDTEFGLAAYFYTRDAGRIFRVSEALEYGMVGVNTGLMSSEVAPFGGVKQSGYGREGSQHGVDEYLSTKYTCLAIE</sequence>
<dbReference type="Gene3D" id="3.40.309.10">
    <property type="entry name" value="Aldehyde Dehydrogenase, Chain A, domain 2"/>
    <property type="match status" value="1"/>
</dbReference>
<dbReference type="OrthoDB" id="6187633at2"/>
<organism evidence="4 5">
    <name type="scientific">Fluviibacter phosphoraccumulans</name>
    <dbReference type="NCBI Taxonomy" id="1751046"/>
    <lineage>
        <taxon>Bacteria</taxon>
        <taxon>Pseudomonadati</taxon>
        <taxon>Pseudomonadota</taxon>
        <taxon>Betaproteobacteria</taxon>
        <taxon>Rhodocyclales</taxon>
        <taxon>Fluviibacteraceae</taxon>
        <taxon>Fluviibacter</taxon>
    </lineage>
</organism>
<dbReference type="GO" id="GO:0004777">
    <property type="term" value="F:succinate-semialdehyde dehydrogenase (NAD+) activity"/>
    <property type="evidence" value="ECO:0007669"/>
    <property type="project" value="TreeGrafter"/>
</dbReference>
<dbReference type="CDD" id="cd07103">
    <property type="entry name" value="ALDH_F5_SSADH_GabD"/>
    <property type="match status" value="1"/>
</dbReference>
<dbReference type="FunFam" id="3.40.605.10:FF:000026">
    <property type="entry name" value="Aldehyde dehydrogenase, putative"/>
    <property type="match status" value="1"/>
</dbReference>
<gene>
    <name evidence="4" type="primary">gabD</name>
    <name evidence="4" type="ORF">ICHIAU1_07180</name>
</gene>
<reference evidence="5" key="1">
    <citation type="submission" date="2020-01" db="EMBL/GenBank/DDBJ databases">
        <title>Phosphoaccumulans saitamaens gen. nov., sp. nov., a polyphosphate accumulating bacterium isolated from surface river water.</title>
        <authorList>
            <person name="Watanabe K."/>
            <person name="Suda W."/>
        </authorList>
    </citation>
    <scope>NUCLEOTIDE SEQUENCE [LARGE SCALE GENOMIC DNA]</scope>
    <source>
        <strain evidence="5">ICHIAU1</strain>
    </source>
</reference>
<evidence type="ECO:0000256" key="2">
    <source>
        <dbReference type="ARBA" id="ARBA00023002"/>
    </source>
</evidence>
<accession>A0A679HXH8</accession>